<organism evidence="2 3">
    <name type="scientific">Imhoffiella purpurea</name>
    <dbReference type="NCBI Taxonomy" id="1249627"/>
    <lineage>
        <taxon>Bacteria</taxon>
        <taxon>Pseudomonadati</taxon>
        <taxon>Pseudomonadota</taxon>
        <taxon>Gammaproteobacteria</taxon>
        <taxon>Chromatiales</taxon>
        <taxon>Chromatiaceae</taxon>
        <taxon>Imhoffiella</taxon>
    </lineage>
</organism>
<dbReference type="Proteomes" id="UP000019460">
    <property type="component" value="Unassembled WGS sequence"/>
</dbReference>
<keyword evidence="3" id="KW-1185">Reference proteome</keyword>
<accession>W9W0V8</accession>
<dbReference type="AlphaFoldDB" id="W9W0V8"/>
<feature type="compositionally biased region" description="Basic and acidic residues" evidence="1">
    <location>
        <begin position="1"/>
        <end position="11"/>
    </location>
</feature>
<evidence type="ECO:0000313" key="2">
    <source>
        <dbReference type="EMBL" id="EXJ16240.1"/>
    </source>
</evidence>
<dbReference type="STRING" id="1249627.D779_0382"/>
<protein>
    <submittedName>
        <fullName evidence="2">Uncharacterized protein</fullName>
    </submittedName>
</protein>
<feature type="region of interest" description="Disordered" evidence="1">
    <location>
        <begin position="1"/>
        <end position="122"/>
    </location>
</feature>
<name>W9W0V8_9GAMM</name>
<gene>
    <name evidence="2" type="ORF">D779_0382</name>
</gene>
<reference evidence="2 3" key="1">
    <citation type="submission" date="2012-11" db="EMBL/GenBank/DDBJ databases">
        <title>Genome assembly of Thiorhodococcus sp. AK35.</title>
        <authorList>
            <person name="Nupur N."/>
            <person name="Khatri I."/>
            <person name="Subramanian S."/>
            <person name="Pinnaka A."/>
        </authorList>
    </citation>
    <scope>NUCLEOTIDE SEQUENCE [LARGE SCALE GENOMIC DNA]</scope>
    <source>
        <strain evidence="2 3">AK35</strain>
    </source>
</reference>
<evidence type="ECO:0000256" key="1">
    <source>
        <dbReference type="SAM" id="MobiDB-lite"/>
    </source>
</evidence>
<comment type="caution">
    <text evidence="2">The sequence shown here is derived from an EMBL/GenBank/DDBJ whole genome shotgun (WGS) entry which is preliminary data.</text>
</comment>
<proteinExistence type="predicted"/>
<evidence type="ECO:0000313" key="3">
    <source>
        <dbReference type="Proteomes" id="UP000019460"/>
    </source>
</evidence>
<dbReference type="EMBL" id="AONC01000013">
    <property type="protein sequence ID" value="EXJ16240.1"/>
    <property type="molecule type" value="Genomic_DNA"/>
</dbReference>
<sequence>MRRNSHGREETGGQPSPSHPIEPAQPGDSDRPPIPASIPRILTHAIHPPEDECATDGQPPTALKQISEMRRLSPTLSSGSAHGRTTHVSPDQLRSCRHQIQPKGPRPLTDDTDISALGQRRR</sequence>